<evidence type="ECO:0000313" key="2">
    <source>
        <dbReference type="Proteomes" id="UP000604046"/>
    </source>
</evidence>
<organism evidence="1 2">
    <name type="scientific">Symbiodinium natans</name>
    <dbReference type="NCBI Taxonomy" id="878477"/>
    <lineage>
        <taxon>Eukaryota</taxon>
        <taxon>Sar</taxon>
        <taxon>Alveolata</taxon>
        <taxon>Dinophyceae</taxon>
        <taxon>Suessiales</taxon>
        <taxon>Symbiodiniaceae</taxon>
        <taxon>Symbiodinium</taxon>
    </lineage>
</organism>
<accession>A0A812LIQ9</accession>
<gene>
    <name evidence="1" type="ORF">SNAT2548_LOCUS12003</name>
</gene>
<dbReference type="EMBL" id="CAJNDS010001113">
    <property type="protein sequence ID" value="CAE7248278.1"/>
    <property type="molecule type" value="Genomic_DNA"/>
</dbReference>
<dbReference type="AlphaFoldDB" id="A0A812LIQ9"/>
<name>A0A812LIQ9_9DINO</name>
<reference evidence="1" key="1">
    <citation type="submission" date="2021-02" db="EMBL/GenBank/DDBJ databases">
        <authorList>
            <person name="Dougan E. K."/>
            <person name="Rhodes N."/>
            <person name="Thang M."/>
            <person name="Chan C."/>
        </authorList>
    </citation>
    <scope>NUCLEOTIDE SEQUENCE</scope>
</reference>
<evidence type="ECO:0000313" key="1">
    <source>
        <dbReference type="EMBL" id="CAE7248278.1"/>
    </source>
</evidence>
<protein>
    <submittedName>
        <fullName evidence="1">Uncharacterized protein</fullName>
    </submittedName>
</protein>
<dbReference type="Proteomes" id="UP000604046">
    <property type="component" value="Unassembled WGS sequence"/>
</dbReference>
<proteinExistence type="predicted"/>
<keyword evidence="2" id="KW-1185">Reference proteome</keyword>
<comment type="caution">
    <text evidence="1">The sequence shown here is derived from an EMBL/GenBank/DDBJ whole genome shotgun (WGS) entry which is preliminary data.</text>
</comment>
<sequence length="262" mass="28291">MTMLLVPIIFPEVPEARRWALAICCRPAPEPAAHKPCLAQGSALGCWTSHGEAAGKITLLAHLGVCAALSLSESLYGGRSEILGAYGGGRTLAEVPRRESGGEAHAAHASCQEAGAVHLRGPASLAACLPDLLMVHARFRLTCLHRLRCCVTGRCLHDRALLAFGLIPNRCGERKHQDLQGTFERYSSRQIEALSHLDTIAEATKWRSVGKSRLPEPECYFSEGCMQVIFRSSQNVHATARSSPLAWPGTVDTQSDSRLFAA</sequence>